<accession>A0AAW5RH44</accession>
<dbReference type="RefSeq" id="WP_263684364.1">
    <property type="nucleotide sequence ID" value="NZ_JAJVCY010000001.1"/>
</dbReference>
<dbReference type="AlphaFoldDB" id="A0AAW5RH44"/>
<protein>
    <submittedName>
        <fullName evidence="1">Uncharacterized protein</fullName>
    </submittedName>
</protein>
<organism evidence="1 2">
    <name type="scientific">Aeromonas media</name>
    <dbReference type="NCBI Taxonomy" id="651"/>
    <lineage>
        <taxon>Bacteria</taxon>
        <taxon>Pseudomonadati</taxon>
        <taxon>Pseudomonadota</taxon>
        <taxon>Gammaproteobacteria</taxon>
        <taxon>Aeromonadales</taxon>
        <taxon>Aeromonadaceae</taxon>
        <taxon>Aeromonas</taxon>
    </lineage>
</organism>
<name>A0AAW5RH44_AERME</name>
<reference evidence="1" key="1">
    <citation type="submission" date="2022-01" db="EMBL/GenBank/DDBJ databases">
        <title>Comparison of Fish pathogen Aeromonas spp.</title>
        <authorList>
            <person name="Dubey S."/>
            <person name="Sorum H."/>
            <person name="Munangandu H.M."/>
        </authorList>
    </citation>
    <scope>NUCLEOTIDE SEQUENCE</scope>
    <source>
        <strain evidence="1">SD/21-15</strain>
    </source>
</reference>
<evidence type="ECO:0000313" key="2">
    <source>
        <dbReference type="Proteomes" id="UP001208651"/>
    </source>
</evidence>
<sequence length="113" mass="11838">MMARHATAVSVRRSAAIAKSRPSPVLVSSANKALRKKIENMKFNLGSLESLLNSCDAGLITGEGFLSEASLVLAVIAGSAGSAQRLVRDEILHVSTLSDAIAGEFVEVPSDEE</sequence>
<proteinExistence type="predicted"/>
<dbReference type="Proteomes" id="UP001208651">
    <property type="component" value="Unassembled WGS sequence"/>
</dbReference>
<gene>
    <name evidence="1" type="ORF">LZT28_00360</name>
</gene>
<evidence type="ECO:0000313" key="1">
    <source>
        <dbReference type="EMBL" id="MCV3286712.1"/>
    </source>
</evidence>
<dbReference type="EMBL" id="JAJVCY010000001">
    <property type="protein sequence ID" value="MCV3286712.1"/>
    <property type="molecule type" value="Genomic_DNA"/>
</dbReference>
<comment type="caution">
    <text evidence="1">The sequence shown here is derived from an EMBL/GenBank/DDBJ whole genome shotgun (WGS) entry which is preliminary data.</text>
</comment>